<evidence type="ECO:0000313" key="4">
    <source>
        <dbReference type="EMBL" id="GAW93217.1"/>
    </source>
</evidence>
<dbReference type="InterPro" id="IPR004647">
    <property type="entry name" value="Fe-S_hydro-lyase_TtdB-typ_cat"/>
</dbReference>
<evidence type="ECO:0000313" key="5">
    <source>
        <dbReference type="Proteomes" id="UP000197032"/>
    </source>
</evidence>
<name>A0A1Z5HV42_9FIRM</name>
<dbReference type="Gene3D" id="3.20.130.10">
    <property type="entry name" value="Fe-S hydro-lyase, tartrate dehydratase beta-type, catalytic domain"/>
    <property type="match status" value="1"/>
</dbReference>
<organism evidence="4 5">
    <name type="scientific">Calderihabitans maritimus</name>
    <dbReference type="NCBI Taxonomy" id="1246530"/>
    <lineage>
        <taxon>Bacteria</taxon>
        <taxon>Bacillati</taxon>
        <taxon>Bacillota</taxon>
        <taxon>Clostridia</taxon>
        <taxon>Neomoorellales</taxon>
        <taxon>Calderihabitantaceae</taxon>
        <taxon>Calderihabitans</taxon>
    </lineage>
</organism>
<comment type="caution">
    <text evidence="4">The sequence shown here is derived from an EMBL/GenBank/DDBJ whole genome shotgun (WGS) entry which is preliminary data.</text>
</comment>
<dbReference type="NCBIfam" id="TIGR00723">
    <property type="entry name" value="ttdB_fumA_fumB"/>
    <property type="match status" value="1"/>
</dbReference>
<dbReference type="RefSeq" id="WP_088554406.1">
    <property type="nucleotide sequence ID" value="NZ_BDGJ01000122.1"/>
</dbReference>
<feature type="domain" description="Fe-S hydro-lyase tartrate dehydratase beta-type catalytic" evidence="3">
    <location>
        <begin position="5"/>
        <end position="177"/>
    </location>
</feature>
<dbReference type="EMBL" id="BDGJ01000122">
    <property type="protein sequence ID" value="GAW93217.1"/>
    <property type="molecule type" value="Genomic_DNA"/>
</dbReference>
<dbReference type="Pfam" id="PF05683">
    <property type="entry name" value="Fumerase_C"/>
    <property type="match status" value="1"/>
</dbReference>
<accession>A0A1Z5HV42</accession>
<comment type="similarity">
    <text evidence="1">Belongs to the class-I fumarase family.</text>
</comment>
<evidence type="ECO:0000259" key="3">
    <source>
        <dbReference type="Pfam" id="PF05683"/>
    </source>
</evidence>
<gene>
    <name evidence="4" type="ORF">KKC1_23560</name>
</gene>
<protein>
    <submittedName>
        <fullName evidence="4">Fe-S type, tartrate/fumarate subfamily hydro-lyase subunit alpha</fullName>
    </submittedName>
</protein>
<dbReference type="AlphaFoldDB" id="A0A1Z5HV42"/>
<dbReference type="OrthoDB" id="9798978at2"/>
<evidence type="ECO:0000256" key="1">
    <source>
        <dbReference type="ARBA" id="ARBA00008876"/>
    </source>
</evidence>
<reference evidence="5" key="1">
    <citation type="journal article" date="2017" name="Appl. Environ. Microbiol.">
        <title>Genomic analysis of Calderihabitans maritimus KKC1, a thermophilic hydrogenogenic carboxydotrophic bacterium isolated from marine sediment.</title>
        <authorList>
            <person name="Omae K."/>
            <person name="Yoneda Y."/>
            <person name="Fukuyama Y."/>
            <person name="Yoshida T."/>
            <person name="Sako Y."/>
        </authorList>
    </citation>
    <scope>NUCLEOTIDE SEQUENCE [LARGE SCALE GENOMIC DNA]</scope>
    <source>
        <strain evidence="5">KKC1</strain>
    </source>
</reference>
<dbReference type="PANTHER" id="PTHR43351">
    <property type="entry name" value="L(+)-TARTRATE DEHYDRATASE SUBUNIT BETA"/>
    <property type="match status" value="1"/>
</dbReference>
<keyword evidence="2 4" id="KW-0456">Lyase</keyword>
<dbReference type="GO" id="GO:0016836">
    <property type="term" value="F:hydro-lyase activity"/>
    <property type="evidence" value="ECO:0007669"/>
    <property type="project" value="InterPro"/>
</dbReference>
<dbReference type="SUPFAM" id="SSF117457">
    <property type="entry name" value="FumA C-terminal domain-like"/>
    <property type="match status" value="1"/>
</dbReference>
<dbReference type="InterPro" id="IPR036660">
    <property type="entry name" value="Fe-S_hydroAse_TtdB_cat_sf"/>
</dbReference>
<dbReference type="PANTHER" id="PTHR43351:SF2">
    <property type="entry name" value="L(+)-TARTRATE DEHYDRATASE SUBUNIT BETA-RELATED"/>
    <property type="match status" value="1"/>
</dbReference>
<proteinExistence type="inferred from homology"/>
<sequence length="195" mass="21741">MAEYRLTTPLSEEEVRKLKIGDTVFLEGTIFGIRDANLIRIFENNVPPPVDFTGAACIHTAPNVRKVNGGYEKVCIGTTTSSRMDRFTPGLMGKYGVRAIIGKAGMMEASMEAMKKYGGCYLAIVGGAASWETEKIQAIEGVWWEDLMPEAIWKFRVKDFGPLIVAMDAEGNNMYYQIKARAREKLADIYKRLGI</sequence>
<evidence type="ECO:0000256" key="2">
    <source>
        <dbReference type="ARBA" id="ARBA00023239"/>
    </source>
</evidence>
<dbReference type="Proteomes" id="UP000197032">
    <property type="component" value="Unassembled WGS sequence"/>
</dbReference>
<keyword evidence="5" id="KW-1185">Reference proteome</keyword>